<accession>A0A930UX82</accession>
<dbReference type="InterPro" id="IPR029058">
    <property type="entry name" value="AB_hydrolase_fold"/>
</dbReference>
<dbReference type="EC" id="3.4.11.5" evidence="3"/>
<keyword evidence="11" id="KW-1185">Reference proteome</keyword>
<evidence type="ECO:0000256" key="2">
    <source>
        <dbReference type="ARBA" id="ARBA00010088"/>
    </source>
</evidence>
<name>A0A930UX82_9ACTN</name>
<comment type="caution">
    <text evidence="10">The sequence shown here is derived from an EMBL/GenBank/DDBJ whole genome shotgun (WGS) entry which is preliminary data.</text>
</comment>
<dbReference type="Pfam" id="PF00561">
    <property type="entry name" value="Abhydrolase_1"/>
    <property type="match status" value="1"/>
</dbReference>
<sequence>MSELQNAYYGEVAPEREGFIPERGDSRIWYRANGLDKDGVPLLIVHGGPGFSHHYLLSLTDLAADRPVYFYDQSDTGMSDRPGRRDRWNVEHFVDEIETVRQGLGLERFFVLGHSWGGTLVPPYAARHPAGLAGVILASPAVSEPRWAADAIRLRQTLPAEMRERLESHERAGTRDSQEYQETCEAYSARFFCNTDPWPEDILKTFDYMNGEQFAAMWGFTDFGAEPGTSCKGYDGTSHLSAISVPTLFTGGEFDECQPETLRDYGDLVPDSQIEIFAGASHSPQYEVRKAWMDTVSTWMRDVEARSDLVDEQ</sequence>
<feature type="active site" description="Proton donor" evidence="8">
    <location>
        <position position="282"/>
    </location>
</feature>
<dbReference type="NCBIfam" id="TIGR01250">
    <property type="entry name" value="pro_imino_pep_2"/>
    <property type="match status" value="1"/>
</dbReference>
<feature type="domain" description="AB hydrolase-1" evidence="9">
    <location>
        <begin position="41"/>
        <end position="287"/>
    </location>
</feature>
<evidence type="ECO:0000256" key="3">
    <source>
        <dbReference type="ARBA" id="ARBA00012568"/>
    </source>
</evidence>
<dbReference type="PRINTS" id="PR00793">
    <property type="entry name" value="PROAMNOPTASE"/>
</dbReference>
<evidence type="ECO:0000256" key="5">
    <source>
        <dbReference type="ARBA" id="ARBA00022801"/>
    </source>
</evidence>
<dbReference type="Proteomes" id="UP000656804">
    <property type="component" value="Unassembled WGS sequence"/>
</dbReference>
<feature type="active site" evidence="8">
    <location>
        <position position="255"/>
    </location>
</feature>
<comment type="catalytic activity">
    <reaction evidence="1">
        <text>Release of N-terminal proline from a peptide.</text>
        <dbReference type="EC" id="3.4.11.5"/>
    </reaction>
</comment>
<comment type="similarity">
    <text evidence="2 7">Belongs to the peptidase S33 family.</text>
</comment>
<reference evidence="10" key="1">
    <citation type="submission" date="2020-11" db="EMBL/GenBank/DDBJ databases">
        <title>Nocardioides sp. CBS4Y-1, whole genome shotgun sequence.</title>
        <authorList>
            <person name="Tuo L."/>
        </authorList>
    </citation>
    <scope>NUCLEOTIDE SEQUENCE</scope>
    <source>
        <strain evidence="10">CBS4Y-1</strain>
    </source>
</reference>
<evidence type="ECO:0000256" key="4">
    <source>
        <dbReference type="ARBA" id="ARBA00021843"/>
    </source>
</evidence>
<dbReference type="PANTHER" id="PTHR43798">
    <property type="entry name" value="MONOACYLGLYCEROL LIPASE"/>
    <property type="match status" value="1"/>
</dbReference>
<dbReference type="PIRSF" id="PIRSF005539">
    <property type="entry name" value="Pept_S33_TRI_F1"/>
    <property type="match status" value="1"/>
</dbReference>
<evidence type="ECO:0000313" key="10">
    <source>
        <dbReference type="EMBL" id="MBF4160735.1"/>
    </source>
</evidence>
<evidence type="ECO:0000313" key="11">
    <source>
        <dbReference type="Proteomes" id="UP000656804"/>
    </source>
</evidence>
<dbReference type="AlphaFoldDB" id="A0A930UX82"/>
<evidence type="ECO:0000256" key="6">
    <source>
        <dbReference type="ARBA" id="ARBA00029605"/>
    </source>
</evidence>
<dbReference type="EMBL" id="JADIVZ010000001">
    <property type="protein sequence ID" value="MBF4160735.1"/>
    <property type="molecule type" value="Genomic_DNA"/>
</dbReference>
<gene>
    <name evidence="10" type="ORF">ISG29_03480</name>
</gene>
<dbReference type="Gene3D" id="3.40.50.1820">
    <property type="entry name" value="alpha/beta hydrolase"/>
    <property type="match status" value="1"/>
</dbReference>
<dbReference type="PANTHER" id="PTHR43798:SF31">
    <property type="entry name" value="AB HYDROLASE SUPERFAMILY PROTEIN YCLE"/>
    <property type="match status" value="1"/>
</dbReference>
<evidence type="ECO:0000256" key="8">
    <source>
        <dbReference type="PIRSR" id="PIRSR005539-1"/>
    </source>
</evidence>
<proteinExistence type="inferred from homology"/>
<dbReference type="GO" id="GO:0004177">
    <property type="term" value="F:aminopeptidase activity"/>
    <property type="evidence" value="ECO:0007669"/>
    <property type="project" value="UniProtKB-EC"/>
</dbReference>
<dbReference type="SUPFAM" id="SSF53474">
    <property type="entry name" value="alpha/beta-Hydrolases"/>
    <property type="match status" value="1"/>
</dbReference>
<organism evidence="10 11">
    <name type="scientific">Nocardioides acrostichi</name>
    <dbReference type="NCBI Taxonomy" id="2784339"/>
    <lineage>
        <taxon>Bacteria</taxon>
        <taxon>Bacillati</taxon>
        <taxon>Actinomycetota</taxon>
        <taxon>Actinomycetes</taxon>
        <taxon>Propionibacteriales</taxon>
        <taxon>Nocardioidaceae</taxon>
        <taxon>Nocardioides</taxon>
    </lineage>
</organism>
<dbReference type="InterPro" id="IPR005945">
    <property type="entry name" value="Pro_imino_pep"/>
</dbReference>
<evidence type="ECO:0000259" key="9">
    <source>
        <dbReference type="Pfam" id="PF00561"/>
    </source>
</evidence>
<dbReference type="GO" id="GO:0016020">
    <property type="term" value="C:membrane"/>
    <property type="evidence" value="ECO:0007669"/>
    <property type="project" value="TreeGrafter"/>
</dbReference>
<dbReference type="GO" id="GO:0006508">
    <property type="term" value="P:proteolysis"/>
    <property type="evidence" value="ECO:0007669"/>
    <property type="project" value="InterPro"/>
</dbReference>
<protein>
    <recommendedName>
        <fullName evidence="4">Proline iminopeptidase</fullName>
        <ecNumber evidence="3">3.4.11.5</ecNumber>
    </recommendedName>
    <alternativeName>
        <fullName evidence="6">Prolyl aminopeptidase</fullName>
    </alternativeName>
</protein>
<evidence type="ECO:0000256" key="7">
    <source>
        <dbReference type="PIRNR" id="PIRNR005539"/>
    </source>
</evidence>
<feature type="active site" description="Nucleophile" evidence="8">
    <location>
        <position position="115"/>
    </location>
</feature>
<dbReference type="InterPro" id="IPR050266">
    <property type="entry name" value="AB_hydrolase_sf"/>
</dbReference>
<keyword evidence="5 7" id="KW-0378">Hydrolase</keyword>
<dbReference type="InterPro" id="IPR002410">
    <property type="entry name" value="Peptidase_S33"/>
</dbReference>
<evidence type="ECO:0000256" key="1">
    <source>
        <dbReference type="ARBA" id="ARBA00001585"/>
    </source>
</evidence>
<dbReference type="InterPro" id="IPR000073">
    <property type="entry name" value="AB_hydrolase_1"/>
</dbReference>
<dbReference type="RefSeq" id="WP_194501920.1">
    <property type="nucleotide sequence ID" value="NZ_JADIVZ010000001.1"/>
</dbReference>